<reference evidence="6" key="1">
    <citation type="submission" date="2018-05" db="EMBL/GenBank/DDBJ databases">
        <authorList>
            <person name="Datahose"/>
        </authorList>
    </citation>
    <scope>NUCLEOTIDE SEQUENCE</scope>
</reference>
<dbReference type="GO" id="GO:0005882">
    <property type="term" value="C:intermediate filament"/>
    <property type="evidence" value="ECO:0007669"/>
    <property type="project" value="UniProtKB-KW"/>
</dbReference>
<dbReference type="Pfam" id="PF00038">
    <property type="entry name" value="Filament"/>
    <property type="match status" value="1"/>
</dbReference>
<dbReference type="GO" id="GO:0099160">
    <property type="term" value="C:postsynaptic intermediate filament cytoskeleton"/>
    <property type="evidence" value="ECO:0007669"/>
    <property type="project" value="TreeGrafter"/>
</dbReference>
<reference evidence="6" key="2">
    <citation type="submission" date="2025-08" db="UniProtKB">
        <authorList>
            <consortium name="Ensembl"/>
        </authorList>
    </citation>
    <scope>IDENTIFICATION</scope>
</reference>
<dbReference type="PANTHER" id="PTHR45652:SF10">
    <property type="entry name" value="NEUROFILAMENT MEDIUM POLYPEPTIDE ISOFORM X1"/>
    <property type="match status" value="1"/>
</dbReference>
<dbReference type="SUPFAM" id="SSF64593">
    <property type="entry name" value="Intermediate filament protein, coiled coil region"/>
    <property type="match status" value="2"/>
</dbReference>
<dbReference type="AlphaFoldDB" id="A0AAX7UMI7"/>
<feature type="region of interest" description="Disordered" evidence="4">
    <location>
        <begin position="435"/>
        <end position="536"/>
    </location>
</feature>
<protein>
    <recommendedName>
        <fullName evidence="5">IF rod domain-containing protein</fullName>
    </recommendedName>
</protein>
<dbReference type="Gene3D" id="1.20.5.170">
    <property type="match status" value="1"/>
</dbReference>
<evidence type="ECO:0000259" key="5">
    <source>
        <dbReference type="PROSITE" id="PS51842"/>
    </source>
</evidence>
<feature type="compositionally biased region" description="Basic and acidic residues" evidence="4">
    <location>
        <begin position="665"/>
        <end position="689"/>
    </location>
</feature>
<feature type="compositionally biased region" description="Basic and acidic residues" evidence="4">
    <location>
        <begin position="617"/>
        <end position="628"/>
    </location>
</feature>
<name>A0AAX7UMI7_ASTCA</name>
<evidence type="ECO:0000256" key="1">
    <source>
        <dbReference type="ARBA" id="ARBA00022754"/>
    </source>
</evidence>
<feature type="compositionally biased region" description="Basic and acidic residues" evidence="4">
    <location>
        <begin position="489"/>
        <end position="516"/>
    </location>
</feature>
<dbReference type="GO" id="GO:0030424">
    <property type="term" value="C:axon"/>
    <property type="evidence" value="ECO:0007669"/>
    <property type="project" value="TreeGrafter"/>
</dbReference>
<feature type="region of interest" description="Disordered" evidence="4">
    <location>
        <begin position="612"/>
        <end position="774"/>
    </location>
</feature>
<feature type="compositionally biased region" description="Acidic residues" evidence="4">
    <location>
        <begin position="435"/>
        <end position="445"/>
    </location>
</feature>
<organism evidence="6 7">
    <name type="scientific">Astatotilapia calliptera</name>
    <name type="common">Eastern happy</name>
    <name type="synonym">Chromis callipterus</name>
    <dbReference type="NCBI Taxonomy" id="8154"/>
    <lineage>
        <taxon>Eukaryota</taxon>
        <taxon>Metazoa</taxon>
        <taxon>Chordata</taxon>
        <taxon>Craniata</taxon>
        <taxon>Vertebrata</taxon>
        <taxon>Euteleostomi</taxon>
        <taxon>Actinopterygii</taxon>
        <taxon>Neopterygii</taxon>
        <taxon>Teleostei</taxon>
        <taxon>Neoteleostei</taxon>
        <taxon>Acanthomorphata</taxon>
        <taxon>Ovalentaria</taxon>
        <taxon>Cichlomorphae</taxon>
        <taxon>Cichliformes</taxon>
        <taxon>Cichlidae</taxon>
        <taxon>African cichlids</taxon>
        <taxon>Pseudocrenilabrinae</taxon>
        <taxon>Haplochromini</taxon>
        <taxon>Astatotilapia</taxon>
    </lineage>
</organism>
<dbReference type="Ensembl" id="ENSACLT00000074670.1">
    <property type="protein sequence ID" value="ENSACLP00000066151.1"/>
    <property type="gene ID" value="ENSACLG00000014551.2"/>
</dbReference>
<sequence length="774" mass="87786">MYIQRRCTDCYDVVVDDDDDDDDDDDVDDVEWSCYRRHMLKMCLSLLHLYSADTIHSMDNRLCNFNDKEVMQGLNDRLAGFIEKVHQLEHKNHELEREIEEIRGKAKPASCLEEEYGEEVRKMRQLVQEIAHQKHQIDIEHQNLEEELSTLRRQCEQEVRSRSDTESKIMVLKKDVSDAYQAKLHLDKKAQSLVDEIHFLKNNHEAQVAEILDQIQGAQVTVKDHEFGHPGVTAALRDIRAQLEGHSASDIQQIGETFRSQIARLTEAVDTKRKALKASQQEIQQYRKSLQAKNIELDCAKGTREALEKQLHDVEDRHMEEIIHYQNTIKELENELISCKFDMSGYLREYQDLLNVKMALDVEILSYRKLLCGEEARLSTESDTHISLPYIYHQSPIYTLPCHNRPGGPRRRAEPHYKFVEEIITETTREIEMSEFEDTGSEEGNNEQGCSKSERGSGKKENDSNDTREREGDQISDSQQNQVSVVNEENGRDGGGKESPDQDEGSEKGYKNKEGSQETEVAENDEENSIDKVAQKEDLLGESFVVEELEHQEKAESTEKVDMTTVTVEKAQTELSVKLHDKLQVNTENKSEACDQGHGEQISLTSALANKSVGEISVHESEQSEKTQELGNAIQVQDKVNLNSETDEKATGLTAQSNSHTALVNERKEHADTEPKESSKSDAAAEHKVAKSIQDTSNDSNKDQEKESSLTSNVKSLPKVESLQANAGDRIQTVQSAVPKEKTTLTAEINEFHQGAADRNQAQQPKGSDDSDRK</sequence>
<evidence type="ECO:0000256" key="3">
    <source>
        <dbReference type="SAM" id="Coils"/>
    </source>
</evidence>
<dbReference type="GO" id="GO:0033693">
    <property type="term" value="P:neurofilament bundle assembly"/>
    <property type="evidence" value="ECO:0007669"/>
    <property type="project" value="TreeGrafter"/>
</dbReference>
<feature type="compositionally biased region" description="Polar residues" evidence="4">
    <location>
        <begin position="634"/>
        <end position="644"/>
    </location>
</feature>
<evidence type="ECO:0000313" key="7">
    <source>
        <dbReference type="Proteomes" id="UP000265100"/>
    </source>
</evidence>
<keyword evidence="7" id="KW-1185">Reference proteome</keyword>
<reference evidence="6" key="3">
    <citation type="submission" date="2025-09" db="UniProtKB">
        <authorList>
            <consortium name="Ensembl"/>
        </authorList>
    </citation>
    <scope>IDENTIFICATION</scope>
</reference>
<dbReference type="Proteomes" id="UP000265100">
    <property type="component" value="Chromosome 13"/>
</dbReference>
<feature type="compositionally biased region" description="Polar residues" evidence="4">
    <location>
        <begin position="475"/>
        <end position="487"/>
    </location>
</feature>
<feature type="compositionally biased region" description="Basic and acidic residues" evidence="4">
    <location>
        <begin position="452"/>
        <end position="473"/>
    </location>
</feature>
<dbReference type="GO" id="GO:0005737">
    <property type="term" value="C:cytoplasm"/>
    <property type="evidence" value="ECO:0007669"/>
    <property type="project" value="TreeGrafter"/>
</dbReference>
<evidence type="ECO:0000256" key="2">
    <source>
        <dbReference type="ARBA" id="ARBA00023054"/>
    </source>
</evidence>
<feature type="domain" description="IF rod" evidence="5">
    <location>
        <begin position="67"/>
        <end position="378"/>
    </location>
</feature>
<dbReference type="SMART" id="SM01391">
    <property type="entry name" value="Filament"/>
    <property type="match status" value="1"/>
</dbReference>
<dbReference type="FunFam" id="1.20.5.1160:FF:000001">
    <property type="entry name" value="Keratin type II"/>
    <property type="match status" value="1"/>
</dbReference>
<evidence type="ECO:0000313" key="6">
    <source>
        <dbReference type="Ensembl" id="ENSACLP00000066151.1"/>
    </source>
</evidence>
<feature type="coiled-coil region" evidence="3">
    <location>
        <begin position="262"/>
        <end position="335"/>
    </location>
</feature>
<keyword evidence="2 3" id="KW-0175">Coiled coil</keyword>
<evidence type="ECO:0000256" key="4">
    <source>
        <dbReference type="SAM" id="MobiDB-lite"/>
    </source>
</evidence>
<dbReference type="PROSITE" id="PS51842">
    <property type="entry name" value="IF_ROD_2"/>
    <property type="match status" value="1"/>
</dbReference>
<dbReference type="FunFam" id="1.20.5.170:FF:000002">
    <property type="entry name" value="Type I keratin KA11"/>
    <property type="match status" value="1"/>
</dbReference>
<feature type="compositionally biased region" description="Polar residues" evidence="4">
    <location>
        <begin position="653"/>
        <end position="662"/>
    </location>
</feature>
<dbReference type="InterPro" id="IPR050405">
    <property type="entry name" value="Intermediate_filament"/>
</dbReference>
<gene>
    <name evidence="6" type="primary">SLK</name>
</gene>
<feature type="coiled-coil region" evidence="3">
    <location>
        <begin position="71"/>
        <end position="161"/>
    </location>
</feature>
<keyword evidence="1" id="KW-0403">Intermediate filament</keyword>
<dbReference type="PANTHER" id="PTHR45652">
    <property type="entry name" value="GLIAL FIBRILLARY ACIDIC PROTEIN"/>
    <property type="match status" value="1"/>
</dbReference>
<proteinExistence type="predicted"/>
<dbReference type="Gene3D" id="1.20.5.1160">
    <property type="entry name" value="Vasodilator-stimulated phosphoprotein"/>
    <property type="match status" value="1"/>
</dbReference>
<dbReference type="GeneTree" id="ENSGT00940000161685"/>
<dbReference type="Gene3D" id="1.20.5.500">
    <property type="entry name" value="Single helix bin"/>
    <property type="match status" value="1"/>
</dbReference>
<accession>A0AAX7UMI7</accession>
<dbReference type="InterPro" id="IPR039008">
    <property type="entry name" value="IF_rod_dom"/>
</dbReference>
<dbReference type="GO" id="GO:0005200">
    <property type="term" value="F:structural constituent of cytoskeleton"/>
    <property type="evidence" value="ECO:0007669"/>
    <property type="project" value="TreeGrafter"/>
</dbReference>